<name>A0A3G2HVE5_9BURK</name>
<protein>
    <submittedName>
        <fullName evidence="1">Type VI secretion system contractile sheath small subunit</fullName>
    </submittedName>
</protein>
<dbReference type="EMBL" id="CP032153">
    <property type="protein sequence ID" value="AYN20979.1"/>
    <property type="molecule type" value="Genomic_DNA"/>
</dbReference>
<dbReference type="GeneID" id="96869066"/>
<reference evidence="1 3" key="1">
    <citation type="submission" date="2018-09" db="EMBL/GenBank/DDBJ databases">
        <title>Complete genome sequence of the hydrocarbonoclastic bacterium Alcaligenes aquatilis QD168, isolated from a crude-oil polluted marine sediment of Central Chile.</title>
        <authorList>
            <person name="Duran R.E."/>
            <person name="Barra B."/>
            <person name="Salva-Serra F."/>
            <person name="Mendez V."/>
            <person name="Moore E.R.B."/>
            <person name="Seeger M."/>
        </authorList>
    </citation>
    <scope>NUCLEOTIDE SEQUENCE [LARGE SCALE GENOMIC DNA]</scope>
    <source>
        <strain evidence="1 3">QD168</strain>
    </source>
</reference>
<evidence type="ECO:0000313" key="4">
    <source>
        <dbReference type="Proteomes" id="UP000831759"/>
    </source>
</evidence>
<dbReference type="RefSeq" id="WP_003799817.1">
    <property type="nucleotide sequence ID" value="NZ_CP022390.1"/>
</dbReference>
<dbReference type="EMBL" id="CP094619">
    <property type="protein sequence ID" value="UQN37818.1"/>
    <property type="molecule type" value="Genomic_DNA"/>
</dbReference>
<dbReference type="Proteomes" id="UP000268070">
    <property type="component" value="Chromosome"/>
</dbReference>
<sequence>MAADGSVAPKERVNIVYKPATGDAQEQVELPFRQLVLGDFTLREDSTPLDARTPVSVDKDTFNDVLKAQNLSLTLLVQDKLNEQAGPDDQLTVDLRFESMRDFQPDALVDQVPELRQLIALRDALKALKGPLGNLPDFRKRLQGLVQDEGTRQRLLAELGVQDKQGE</sequence>
<dbReference type="KEGG" id="aaqu:D3M96_10855"/>
<evidence type="ECO:0000313" key="2">
    <source>
        <dbReference type="EMBL" id="UQN37818.1"/>
    </source>
</evidence>
<proteinExistence type="predicted"/>
<dbReference type="Pfam" id="PF05591">
    <property type="entry name" value="T6SS_VipA"/>
    <property type="match status" value="1"/>
</dbReference>
<dbReference type="AlphaFoldDB" id="A0A3G2HVE5"/>
<organism evidence="1 3">
    <name type="scientific">Alcaligenes aquatilis</name>
    <dbReference type="NCBI Taxonomy" id="323284"/>
    <lineage>
        <taxon>Bacteria</taxon>
        <taxon>Pseudomonadati</taxon>
        <taxon>Pseudomonadota</taxon>
        <taxon>Betaproteobacteria</taxon>
        <taxon>Burkholderiales</taxon>
        <taxon>Alcaligenaceae</taxon>
        <taxon>Alcaligenes</taxon>
    </lineage>
</organism>
<dbReference type="PIRSF" id="PIRSF028301">
    <property type="entry name" value="UCP028301"/>
    <property type="match status" value="1"/>
</dbReference>
<dbReference type="PANTHER" id="PTHR35850">
    <property type="entry name" value="CYTOPLASMIC PROTEIN-RELATED"/>
    <property type="match status" value="1"/>
</dbReference>
<dbReference type="OrthoDB" id="9789942at2"/>
<gene>
    <name evidence="1" type="primary">tssB</name>
    <name evidence="1" type="ORF">D3M96_10855</name>
    <name evidence="2" type="ORF">MTR80_08970</name>
</gene>
<keyword evidence="4" id="KW-1185">Reference proteome</keyword>
<reference evidence="2 4" key="2">
    <citation type="journal article" date="2022" name="Int. J. Syst. Evol. Microbiol.">
        <title>Characterization of Alcaligenes aquatilis as a novel member of heterotrophic nitrifier-aerobic denitrifier and its performance in treating piggery wastewater.</title>
        <authorList>
            <person name="Cao X."/>
            <person name="Zhao B."/>
            <person name="Wu Y."/>
            <person name="Huang J."/>
            <person name="Wang H."/>
            <person name="Sun X."/>
            <person name="Li S."/>
        </authorList>
    </citation>
    <scope>NUCLEOTIDE SEQUENCE [LARGE SCALE GENOMIC DNA]</scope>
    <source>
        <strain evidence="2 4">AS1</strain>
    </source>
</reference>
<dbReference type="NCBIfam" id="TIGR03358">
    <property type="entry name" value="VI_chp_5"/>
    <property type="match status" value="1"/>
</dbReference>
<dbReference type="Proteomes" id="UP000831759">
    <property type="component" value="Chromosome"/>
</dbReference>
<evidence type="ECO:0000313" key="1">
    <source>
        <dbReference type="EMBL" id="AYN20979.1"/>
    </source>
</evidence>
<dbReference type="PANTHER" id="PTHR35850:SF2">
    <property type="entry name" value="TYPE VI SECRETION SYSTEM CONTRACTILE SHEATH SMALL SUBUNIT"/>
    <property type="match status" value="1"/>
</dbReference>
<dbReference type="InterPro" id="IPR008312">
    <property type="entry name" value="T6SS_TssB1"/>
</dbReference>
<accession>A0A3G2HVE5</accession>
<evidence type="ECO:0000313" key="3">
    <source>
        <dbReference type="Proteomes" id="UP000268070"/>
    </source>
</evidence>